<proteinExistence type="predicted"/>
<evidence type="ECO:0000259" key="2">
    <source>
        <dbReference type="Pfam" id="PF06722"/>
    </source>
</evidence>
<comment type="caution">
    <text evidence="3">The sequence shown here is derived from an EMBL/GenBank/DDBJ whole genome shotgun (WGS) entry which is preliminary data.</text>
</comment>
<name>A0A848K4G9_9NOCA</name>
<dbReference type="InterPro" id="IPR050426">
    <property type="entry name" value="Glycosyltransferase_28"/>
</dbReference>
<evidence type="ECO:0000259" key="1">
    <source>
        <dbReference type="Pfam" id="PF03033"/>
    </source>
</evidence>
<reference evidence="3 4" key="1">
    <citation type="submission" date="2019-05" db="EMBL/GenBank/DDBJ databases">
        <authorList>
            <person name="Lee S.D."/>
        </authorList>
    </citation>
    <scope>NUCLEOTIDE SEQUENCE [LARGE SCALE GENOMIC DNA]</scope>
    <source>
        <strain evidence="3 4">YC2-7</strain>
    </source>
</reference>
<evidence type="ECO:0000313" key="4">
    <source>
        <dbReference type="Proteomes" id="UP000535543"/>
    </source>
</evidence>
<accession>A0A848K4G9</accession>
<dbReference type="GO" id="GO:0016758">
    <property type="term" value="F:hexosyltransferase activity"/>
    <property type="evidence" value="ECO:0007669"/>
    <property type="project" value="InterPro"/>
</dbReference>
<sequence>MRVVLPLAGTRGDVQPAVALGLELQSRGHDVVLGVPPNLVDFATRAGLTAHTFGPDVQKLYSSDRGQKALAAGSTFKLMPMVAKQMSEYAYQMDSELIALSEGADIIVSTQMTEDRSQSIAEAAGIPMLTMHTFPSRRNRTYPFPGSVSHKKELPPFVNETTWRVAENLRRVGFGKYINRLRKRLNLPTTRKGIEGILASEGVPELQIYSHALVPGLAEEWGDARPFIGFIPLSREAREAVGELAQSHTDIVEWAESGPRPIYFGFGSMPIRDTHAVTKLVEQVCADAGQRALISAGWSDLTTTDAETADHVKVVGALAHDVVLPHCAAAIHHGGIGTTFESLRAGLPTLVCSVSFDQPFWGAQIEKLKLGAHVPFPKVDADTLAAGLRVLLDPKTVQRASEFAHRLRPSETAAARVADAIEARAGL</sequence>
<gene>
    <name evidence="3" type="ORF">FGL95_00490</name>
</gene>
<dbReference type="CDD" id="cd03784">
    <property type="entry name" value="GT1_Gtf-like"/>
    <property type="match status" value="1"/>
</dbReference>
<dbReference type="GO" id="GO:0033072">
    <property type="term" value="P:vancomycin biosynthetic process"/>
    <property type="evidence" value="ECO:0007669"/>
    <property type="project" value="UniProtKB-ARBA"/>
</dbReference>
<dbReference type="Proteomes" id="UP000535543">
    <property type="component" value="Unassembled WGS sequence"/>
</dbReference>
<keyword evidence="3" id="KW-0808">Transferase</keyword>
<dbReference type="GO" id="GO:0008194">
    <property type="term" value="F:UDP-glycosyltransferase activity"/>
    <property type="evidence" value="ECO:0007669"/>
    <property type="project" value="InterPro"/>
</dbReference>
<dbReference type="Pfam" id="PF03033">
    <property type="entry name" value="Glyco_transf_28"/>
    <property type="match status" value="1"/>
</dbReference>
<reference evidence="3 4" key="2">
    <citation type="submission" date="2020-06" db="EMBL/GenBank/DDBJ databases">
        <title>Antribacter stalactiti gen. nov., sp. nov., a new member of the family Nacardiaceae isolated from a cave.</title>
        <authorList>
            <person name="Kim I.S."/>
        </authorList>
    </citation>
    <scope>NUCLEOTIDE SEQUENCE [LARGE SCALE GENOMIC DNA]</scope>
    <source>
        <strain evidence="3 4">YC2-7</strain>
    </source>
</reference>
<dbReference type="InterPro" id="IPR004276">
    <property type="entry name" value="GlycoTrans_28_N"/>
</dbReference>
<dbReference type="PANTHER" id="PTHR48050:SF13">
    <property type="entry name" value="STEROL 3-BETA-GLUCOSYLTRANSFERASE UGT80A2"/>
    <property type="match status" value="1"/>
</dbReference>
<organism evidence="3 4">
    <name type="scientific">Antrihabitans stalactiti</name>
    <dbReference type="NCBI Taxonomy" id="2584121"/>
    <lineage>
        <taxon>Bacteria</taxon>
        <taxon>Bacillati</taxon>
        <taxon>Actinomycetota</taxon>
        <taxon>Actinomycetes</taxon>
        <taxon>Mycobacteriales</taxon>
        <taxon>Nocardiaceae</taxon>
        <taxon>Antrihabitans</taxon>
    </lineage>
</organism>
<dbReference type="Pfam" id="PF06722">
    <property type="entry name" value="EryCIII-like_C"/>
    <property type="match status" value="1"/>
</dbReference>
<protein>
    <submittedName>
        <fullName evidence="3">Glycosyltransferase family 1 protein</fullName>
    </submittedName>
</protein>
<keyword evidence="4" id="KW-1185">Reference proteome</keyword>
<dbReference type="FunFam" id="3.40.50.2000:FF:000009">
    <property type="entry name" value="Sterol 3-beta-glucosyltransferase UGT80A2"/>
    <property type="match status" value="1"/>
</dbReference>
<dbReference type="EMBL" id="VCQU01000001">
    <property type="protein sequence ID" value="NMN93511.1"/>
    <property type="molecule type" value="Genomic_DNA"/>
</dbReference>
<dbReference type="InterPro" id="IPR002213">
    <property type="entry name" value="UDP_glucos_trans"/>
</dbReference>
<dbReference type="InterPro" id="IPR010610">
    <property type="entry name" value="EryCIII-like_C"/>
</dbReference>
<dbReference type="GO" id="GO:0005975">
    <property type="term" value="P:carbohydrate metabolic process"/>
    <property type="evidence" value="ECO:0007669"/>
    <property type="project" value="InterPro"/>
</dbReference>
<feature type="domain" description="Erythromycin biosynthesis protein CIII-like C-terminal" evidence="2">
    <location>
        <begin position="308"/>
        <end position="402"/>
    </location>
</feature>
<dbReference type="Gene3D" id="3.40.50.2000">
    <property type="entry name" value="Glycogen Phosphorylase B"/>
    <property type="match status" value="2"/>
</dbReference>
<dbReference type="AlphaFoldDB" id="A0A848K4G9"/>
<feature type="domain" description="Glycosyltransferase family 28 N-terminal" evidence="1">
    <location>
        <begin position="4"/>
        <end position="143"/>
    </location>
</feature>
<dbReference type="RefSeq" id="WP_169584221.1">
    <property type="nucleotide sequence ID" value="NZ_VCQU01000001.1"/>
</dbReference>
<dbReference type="PANTHER" id="PTHR48050">
    <property type="entry name" value="STEROL 3-BETA-GLUCOSYLTRANSFERASE"/>
    <property type="match status" value="1"/>
</dbReference>
<dbReference type="SUPFAM" id="SSF53756">
    <property type="entry name" value="UDP-Glycosyltransferase/glycogen phosphorylase"/>
    <property type="match status" value="1"/>
</dbReference>
<evidence type="ECO:0000313" key="3">
    <source>
        <dbReference type="EMBL" id="NMN93511.1"/>
    </source>
</evidence>